<reference evidence="3 4" key="1">
    <citation type="journal article" date="2018" name="PLoS Genet.">
        <title>Repeat elements organise 3D genome structure and mediate transcription in the filamentous fungus Epichloe festucae.</title>
        <authorList>
            <person name="Winter D.J."/>
            <person name="Ganley A.R.D."/>
            <person name="Young C.A."/>
            <person name="Liachko I."/>
            <person name="Schardl C.L."/>
            <person name="Dupont P.Y."/>
            <person name="Berry D."/>
            <person name="Ram A."/>
            <person name="Scott B."/>
            <person name="Cox M.P."/>
        </authorList>
    </citation>
    <scope>NUCLEOTIDE SEQUENCE [LARGE SCALE GENOMIC DNA]</scope>
    <source>
        <strain evidence="3 4">Fl1</strain>
    </source>
</reference>
<feature type="chain" id="PRO_5034077335" evidence="2">
    <location>
        <begin position="16"/>
        <end position="114"/>
    </location>
</feature>
<accession>A0A7U3SN19</accession>
<feature type="region of interest" description="Disordered" evidence="1">
    <location>
        <begin position="18"/>
        <end position="37"/>
    </location>
</feature>
<keyword evidence="2" id="KW-0732">Signal</keyword>
<keyword evidence="4" id="KW-1185">Reference proteome</keyword>
<feature type="signal peptide" evidence="2">
    <location>
        <begin position="1"/>
        <end position="15"/>
    </location>
</feature>
<gene>
    <name evidence="3" type="ORF">C2857_005104</name>
</gene>
<evidence type="ECO:0000256" key="1">
    <source>
        <dbReference type="SAM" id="MobiDB-lite"/>
    </source>
</evidence>
<name>A0A7U3SN19_EPIFF</name>
<sequence length="114" mass="12868">MKLFLLLSIPAMAMAIRHGDGDGHNGDDHGSSIHRRDPFDPTYQYVYCSDRSLGDCEAFHATGKAFCCADKETSDYRNVYPNIGPLQNWKPKKSRKPIPCEKPGKTWCVKWGGY</sequence>
<protein>
    <submittedName>
        <fullName evidence="3">Uncharacterized protein</fullName>
    </submittedName>
</protein>
<evidence type="ECO:0000313" key="3">
    <source>
        <dbReference type="EMBL" id="QPH12801.1"/>
    </source>
</evidence>
<organism evidence="3 4">
    <name type="scientific">Epichloe festucae (strain Fl1)</name>
    <dbReference type="NCBI Taxonomy" id="877507"/>
    <lineage>
        <taxon>Eukaryota</taxon>
        <taxon>Fungi</taxon>
        <taxon>Dikarya</taxon>
        <taxon>Ascomycota</taxon>
        <taxon>Pezizomycotina</taxon>
        <taxon>Sordariomycetes</taxon>
        <taxon>Hypocreomycetidae</taxon>
        <taxon>Hypocreales</taxon>
        <taxon>Clavicipitaceae</taxon>
        <taxon>Epichloe</taxon>
    </lineage>
</organism>
<evidence type="ECO:0000313" key="4">
    <source>
        <dbReference type="Proteomes" id="UP000594364"/>
    </source>
</evidence>
<dbReference type="Proteomes" id="UP000594364">
    <property type="component" value="Chromosome 5"/>
</dbReference>
<evidence type="ECO:0000256" key="2">
    <source>
        <dbReference type="SAM" id="SignalP"/>
    </source>
</evidence>
<proteinExistence type="predicted"/>
<dbReference type="EMBL" id="CP031389">
    <property type="protein sequence ID" value="QPH12801.1"/>
    <property type="molecule type" value="Genomic_DNA"/>
</dbReference>
<dbReference type="AlphaFoldDB" id="A0A7U3SN19"/>